<evidence type="ECO:0000256" key="1">
    <source>
        <dbReference type="SAM" id="Phobius"/>
    </source>
</evidence>
<reference evidence="3 4" key="1">
    <citation type="submission" date="2016-07" db="EMBL/GenBank/DDBJ databases">
        <title>Pervasive Adenine N6-methylation of Active Genes in Fungi.</title>
        <authorList>
            <consortium name="DOE Joint Genome Institute"/>
            <person name="Mondo S.J."/>
            <person name="Dannebaum R.O."/>
            <person name="Kuo R.C."/>
            <person name="Labutti K."/>
            <person name="Haridas S."/>
            <person name="Kuo A."/>
            <person name="Salamov A."/>
            <person name="Ahrendt S.R."/>
            <person name="Lipzen A."/>
            <person name="Sullivan W."/>
            <person name="Andreopoulos W.B."/>
            <person name="Clum A."/>
            <person name="Lindquist E."/>
            <person name="Daum C."/>
            <person name="Ramamoorthy G.K."/>
            <person name="Gryganskyi A."/>
            <person name="Culley D."/>
            <person name="Magnuson J.K."/>
            <person name="James T.Y."/>
            <person name="O'Malley M.A."/>
            <person name="Stajich J.E."/>
            <person name="Spatafora J.W."/>
            <person name="Visel A."/>
            <person name="Grigoriev I.V."/>
        </authorList>
    </citation>
    <scope>NUCLEOTIDE SEQUENCE [LARGE SCALE GENOMIC DNA]</scope>
    <source>
        <strain evidence="3 4">JEL800</strain>
    </source>
</reference>
<protein>
    <submittedName>
        <fullName evidence="3">Uncharacterized protein</fullName>
    </submittedName>
</protein>
<evidence type="ECO:0000313" key="4">
    <source>
        <dbReference type="Proteomes" id="UP000193642"/>
    </source>
</evidence>
<comment type="caution">
    <text evidence="3">The sequence shown here is derived from an EMBL/GenBank/DDBJ whole genome shotgun (WGS) entry which is preliminary data.</text>
</comment>
<name>A0A1Y2C0E9_9FUNG</name>
<feature type="transmembrane region" description="Helical" evidence="1">
    <location>
        <begin position="423"/>
        <end position="444"/>
    </location>
</feature>
<keyword evidence="1" id="KW-0812">Transmembrane</keyword>
<accession>A0A1Y2C0E9</accession>
<evidence type="ECO:0000313" key="3">
    <source>
        <dbReference type="EMBL" id="ORY40489.1"/>
    </source>
</evidence>
<dbReference type="EMBL" id="MCGO01000035">
    <property type="protein sequence ID" value="ORY40489.1"/>
    <property type="molecule type" value="Genomic_DNA"/>
</dbReference>
<keyword evidence="2" id="KW-0732">Signal</keyword>
<evidence type="ECO:0000256" key="2">
    <source>
        <dbReference type="SAM" id="SignalP"/>
    </source>
</evidence>
<dbReference type="Proteomes" id="UP000193642">
    <property type="component" value="Unassembled WGS sequence"/>
</dbReference>
<feature type="chain" id="PRO_5012530872" evidence="2">
    <location>
        <begin position="19"/>
        <end position="466"/>
    </location>
</feature>
<gene>
    <name evidence="3" type="ORF">BCR33DRAFT_852799</name>
</gene>
<organism evidence="3 4">
    <name type="scientific">Rhizoclosmatium globosum</name>
    <dbReference type="NCBI Taxonomy" id="329046"/>
    <lineage>
        <taxon>Eukaryota</taxon>
        <taxon>Fungi</taxon>
        <taxon>Fungi incertae sedis</taxon>
        <taxon>Chytridiomycota</taxon>
        <taxon>Chytridiomycota incertae sedis</taxon>
        <taxon>Chytridiomycetes</taxon>
        <taxon>Chytridiales</taxon>
        <taxon>Chytriomycetaceae</taxon>
        <taxon>Rhizoclosmatium</taxon>
    </lineage>
</organism>
<keyword evidence="4" id="KW-1185">Reference proteome</keyword>
<feature type="signal peptide" evidence="2">
    <location>
        <begin position="1"/>
        <end position="18"/>
    </location>
</feature>
<proteinExistence type="predicted"/>
<keyword evidence="1" id="KW-0472">Membrane</keyword>
<dbReference type="AlphaFoldDB" id="A0A1Y2C0E9"/>
<sequence length="466" mass="50023">MLFANLLALAAAAVAVAAVDVTFDGSQCTNPGAKGASNALPPSFTLIRSSSTADGMGLELNVAYFDNQKVSVELQNTNCFVLDTKRIYPAEPTPSRTGCGLYVFVKAANTDTNTNTECINAEQTLIVKSTKDIHTTTNNVYFNMDKDGLVVAQAISRSSPKLVLSKSDVTTEAKGSKAKLEFKIESAVQVAGDVLRICPTDKVGGEKCHEGSTTTFEEELCTSGTSDGTTDSKTYYAFECDPDYKNNEKCSAPSTVGISWTCDKFAAKVSVNDVSVTLSPANNVPLGQELTIQLDSKLTQLPIQIKEIRYFATKTSDYNSEDWKTMQLIEMPCLTKSVTQKSQYKMQINSVEGQNAVLKCSNVNELKFIEQDKAFYTLVIDWQIDAQSSGRRDGSVQTGRSVQTIQVAQPEKAQSSGISAGTLGGAVAGTAGVILAAVGIAFVVKRRKNNNKKEVAEGSNAEFLNA</sequence>
<dbReference type="OrthoDB" id="10420982at2759"/>
<keyword evidence="1" id="KW-1133">Transmembrane helix</keyword>